<evidence type="ECO:0000313" key="5">
    <source>
        <dbReference type="Proteomes" id="UP001345219"/>
    </source>
</evidence>
<evidence type="ECO:0000256" key="1">
    <source>
        <dbReference type="ARBA" id="ARBA00022491"/>
    </source>
</evidence>
<proteinExistence type="predicted"/>
<reference evidence="4 5" key="1">
    <citation type="journal article" date="2023" name="Hortic Res">
        <title>Pangenome of water caltrop reveals structural variations and asymmetric subgenome divergence after allopolyploidization.</title>
        <authorList>
            <person name="Zhang X."/>
            <person name="Chen Y."/>
            <person name="Wang L."/>
            <person name="Yuan Y."/>
            <person name="Fang M."/>
            <person name="Shi L."/>
            <person name="Lu R."/>
            <person name="Comes H.P."/>
            <person name="Ma Y."/>
            <person name="Chen Y."/>
            <person name="Huang G."/>
            <person name="Zhou Y."/>
            <person name="Zheng Z."/>
            <person name="Qiu Y."/>
        </authorList>
    </citation>
    <scope>NUCLEOTIDE SEQUENCE [LARGE SCALE GENOMIC DNA]</scope>
    <source>
        <tissue evidence="4">Roots</tissue>
    </source>
</reference>
<dbReference type="AlphaFoldDB" id="A0AAN7KYX2"/>
<dbReference type="SUPFAM" id="SSF52768">
    <property type="entry name" value="Arginase/deacetylase"/>
    <property type="match status" value="1"/>
</dbReference>
<dbReference type="GO" id="GO:0004407">
    <property type="term" value="F:histone deacetylase activity"/>
    <property type="evidence" value="ECO:0007669"/>
    <property type="project" value="InterPro"/>
</dbReference>
<dbReference type="Gene3D" id="3.40.800.20">
    <property type="entry name" value="Histone deacetylase domain"/>
    <property type="match status" value="1"/>
</dbReference>
<gene>
    <name evidence="4" type="ORF">SAY87_023622</name>
</gene>
<dbReference type="InterPro" id="IPR023801">
    <property type="entry name" value="His_deacetylse_dom"/>
</dbReference>
<sequence length="111" mass="12173">MDVHHGEGVEDAFHTTERVMTVSFHNFGDFFPVTGDIADIGYAKGKYYSLKVPLDEGVDGDSNHFLFKPIMAKMIEVLKPSVIVLPCGADSLSVDRLGCFNLSIKVHAIVC</sequence>
<evidence type="ECO:0000259" key="3">
    <source>
        <dbReference type="Pfam" id="PF00850"/>
    </source>
</evidence>
<keyword evidence="1" id="KW-0678">Repressor</keyword>
<name>A0AAN7KYX2_9MYRT</name>
<dbReference type="Pfam" id="PF00850">
    <property type="entry name" value="Hist_deacetyl"/>
    <property type="match status" value="1"/>
</dbReference>
<accession>A0AAN7KYX2</accession>
<organism evidence="4 5">
    <name type="scientific">Trapa incisa</name>
    <dbReference type="NCBI Taxonomy" id="236973"/>
    <lineage>
        <taxon>Eukaryota</taxon>
        <taxon>Viridiplantae</taxon>
        <taxon>Streptophyta</taxon>
        <taxon>Embryophyta</taxon>
        <taxon>Tracheophyta</taxon>
        <taxon>Spermatophyta</taxon>
        <taxon>Magnoliopsida</taxon>
        <taxon>eudicotyledons</taxon>
        <taxon>Gunneridae</taxon>
        <taxon>Pentapetalae</taxon>
        <taxon>rosids</taxon>
        <taxon>malvids</taxon>
        <taxon>Myrtales</taxon>
        <taxon>Lythraceae</taxon>
        <taxon>Trapa</taxon>
    </lineage>
</organism>
<dbReference type="GO" id="GO:0040029">
    <property type="term" value="P:epigenetic regulation of gene expression"/>
    <property type="evidence" value="ECO:0007669"/>
    <property type="project" value="TreeGrafter"/>
</dbReference>
<dbReference type="PANTHER" id="PTHR10625">
    <property type="entry name" value="HISTONE DEACETYLASE HDAC1-RELATED"/>
    <property type="match status" value="1"/>
</dbReference>
<evidence type="ECO:0000313" key="4">
    <source>
        <dbReference type="EMBL" id="KAK4775661.1"/>
    </source>
</evidence>
<keyword evidence="5" id="KW-1185">Reference proteome</keyword>
<evidence type="ECO:0000256" key="2">
    <source>
        <dbReference type="ARBA" id="ARBA00022853"/>
    </source>
</evidence>
<keyword evidence="2" id="KW-0156">Chromatin regulator</keyword>
<dbReference type="InterPro" id="IPR023696">
    <property type="entry name" value="Ureohydrolase_dom_sf"/>
</dbReference>
<dbReference type="EMBL" id="JAXIOK010000003">
    <property type="protein sequence ID" value="KAK4775661.1"/>
    <property type="molecule type" value="Genomic_DNA"/>
</dbReference>
<comment type="caution">
    <text evidence="4">The sequence shown here is derived from an EMBL/GenBank/DDBJ whole genome shotgun (WGS) entry which is preliminary data.</text>
</comment>
<dbReference type="InterPro" id="IPR037138">
    <property type="entry name" value="His_deacetylse_dom_sf"/>
</dbReference>
<dbReference type="PANTHER" id="PTHR10625:SF44">
    <property type="entry name" value="HISTONE DEACETYLASE 19"/>
    <property type="match status" value="1"/>
</dbReference>
<feature type="domain" description="Histone deacetylase" evidence="3">
    <location>
        <begin position="1"/>
        <end position="107"/>
    </location>
</feature>
<dbReference type="Proteomes" id="UP001345219">
    <property type="component" value="Chromosome 18"/>
</dbReference>
<protein>
    <recommendedName>
        <fullName evidence="3">Histone deacetylase domain-containing protein</fullName>
    </recommendedName>
</protein>
<dbReference type="InterPro" id="IPR003084">
    <property type="entry name" value="HDAC_I/II"/>
</dbReference>
<dbReference type="PRINTS" id="PR01271">
    <property type="entry name" value="HISDACETLASE"/>
</dbReference>
<dbReference type="GO" id="GO:0005634">
    <property type="term" value="C:nucleus"/>
    <property type="evidence" value="ECO:0007669"/>
    <property type="project" value="TreeGrafter"/>
</dbReference>